<keyword evidence="2" id="KW-1185">Reference proteome</keyword>
<accession>A0ACC0XUF9</accession>
<proteinExistence type="predicted"/>
<dbReference type="Proteomes" id="UP001163603">
    <property type="component" value="Chromosome 10"/>
</dbReference>
<protein>
    <submittedName>
        <fullName evidence="1">Uncharacterized protein</fullName>
    </submittedName>
</protein>
<gene>
    <name evidence="1" type="ORF">Pint_08341</name>
</gene>
<dbReference type="EMBL" id="CM047745">
    <property type="protein sequence ID" value="KAJ0024385.1"/>
    <property type="molecule type" value="Genomic_DNA"/>
</dbReference>
<name>A0ACC0XUF9_9ROSI</name>
<comment type="caution">
    <text evidence="1">The sequence shown here is derived from an EMBL/GenBank/DDBJ whole genome shotgun (WGS) entry which is preliminary data.</text>
</comment>
<evidence type="ECO:0000313" key="2">
    <source>
        <dbReference type="Proteomes" id="UP001163603"/>
    </source>
</evidence>
<evidence type="ECO:0000313" key="1">
    <source>
        <dbReference type="EMBL" id="KAJ0024385.1"/>
    </source>
</evidence>
<sequence>MAHVGNDGTLRSSLIWLAVVMVIVGVCTQSLTKIMVTYVVGILGIAGILLPDWDFFDRDFSRWCYPVTAEERASAVAQRQVSLLRRYRIYPVRLVVYTIIYGFALHKWWMFVSN</sequence>
<reference evidence="2" key="1">
    <citation type="journal article" date="2023" name="G3 (Bethesda)">
        <title>Genome assembly and association tests identify interacting loci associated with vigor, precocity, and sex in interspecific pistachio rootstocks.</title>
        <authorList>
            <person name="Palmer W."/>
            <person name="Jacygrad E."/>
            <person name="Sagayaradj S."/>
            <person name="Cavanaugh K."/>
            <person name="Han R."/>
            <person name="Bertier L."/>
            <person name="Beede B."/>
            <person name="Kafkas S."/>
            <person name="Golino D."/>
            <person name="Preece J."/>
            <person name="Michelmore R."/>
        </authorList>
    </citation>
    <scope>NUCLEOTIDE SEQUENCE [LARGE SCALE GENOMIC DNA]</scope>
</reference>
<organism evidence="1 2">
    <name type="scientific">Pistacia integerrima</name>
    <dbReference type="NCBI Taxonomy" id="434235"/>
    <lineage>
        <taxon>Eukaryota</taxon>
        <taxon>Viridiplantae</taxon>
        <taxon>Streptophyta</taxon>
        <taxon>Embryophyta</taxon>
        <taxon>Tracheophyta</taxon>
        <taxon>Spermatophyta</taxon>
        <taxon>Magnoliopsida</taxon>
        <taxon>eudicotyledons</taxon>
        <taxon>Gunneridae</taxon>
        <taxon>Pentapetalae</taxon>
        <taxon>rosids</taxon>
        <taxon>malvids</taxon>
        <taxon>Sapindales</taxon>
        <taxon>Anacardiaceae</taxon>
        <taxon>Pistacia</taxon>
    </lineage>
</organism>